<evidence type="ECO:0000313" key="1">
    <source>
        <dbReference type="EMBL" id="MCG2618161.1"/>
    </source>
</evidence>
<evidence type="ECO:0008006" key="3">
    <source>
        <dbReference type="Google" id="ProtNLM"/>
    </source>
</evidence>
<sequence>MAGISSKALSFGGPENKKKYQQYEFNSDFNINLYESFYRTHDPQIGRFLQIDPKPTDGESPYAAMGNNPVLNTDFLGDTLSPEFVQRIRSIDWFGGNKNGDQRGLVTNATQQEYDNNPIMAAGKDFSHAVFEFLGLNNIDEFVQNRREGNNSPLEIIYESALVVVSTASGGKSKGGGRQSALTGRYGDFVGSGIKDGHKIIQDAAVRDLPGYSKENNPAVQLDGPSTKVGSEHYNATQVQRGSTSRGTYAQERVVAYKALRGAGFSPELSKKLIHMADQYFKSIGVTGSTQTRIPGK</sequence>
<gene>
    <name evidence="1" type="ORF">LZZ85_27925</name>
</gene>
<name>A0ABS9L0Q6_9BACT</name>
<reference evidence="1" key="1">
    <citation type="submission" date="2022-01" db="EMBL/GenBank/DDBJ databases">
        <authorList>
            <person name="Jo J.-H."/>
            <person name="Im W.-T."/>
        </authorList>
    </citation>
    <scope>NUCLEOTIDE SEQUENCE</scope>
    <source>
        <strain evidence="1">NA20</strain>
    </source>
</reference>
<accession>A0ABS9L0Q6</accession>
<comment type="caution">
    <text evidence="1">The sequence shown here is derived from an EMBL/GenBank/DDBJ whole genome shotgun (WGS) entry which is preliminary data.</text>
</comment>
<keyword evidence="2" id="KW-1185">Reference proteome</keyword>
<dbReference type="Proteomes" id="UP001165367">
    <property type="component" value="Unassembled WGS sequence"/>
</dbReference>
<dbReference type="InterPro" id="IPR022385">
    <property type="entry name" value="Rhs_assc_core"/>
</dbReference>
<organism evidence="1 2">
    <name type="scientific">Terrimonas ginsenosidimutans</name>
    <dbReference type="NCBI Taxonomy" id="2908004"/>
    <lineage>
        <taxon>Bacteria</taxon>
        <taxon>Pseudomonadati</taxon>
        <taxon>Bacteroidota</taxon>
        <taxon>Chitinophagia</taxon>
        <taxon>Chitinophagales</taxon>
        <taxon>Chitinophagaceae</taxon>
        <taxon>Terrimonas</taxon>
    </lineage>
</organism>
<dbReference type="EMBL" id="JAKLTR010000037">
    <property type="protein sequence ID" value="MCG2618161.1"/>
    <property type="molecule type" value="Genomic_DNA"/>
</dbReference>
<dbReference type="NCBIfam" id="TIGR03696">
    <property type="entry name" value="Rhs_assc_core"/>
    <property type="match status" value="1"/>
</dbReference>
<evidence type="ECO:0000313" key="2">
    <source>
        <dbReference type="Proteomes" id="UP001165367"/>
    </source>
</evidence>
<proteinExistence type="predicted"/>
<dbReference type="Gene3D" id="2.180.10.10">
    <property type="entry name" value="RHS repeat-associated core"/>
    <property type="match status" value="1"/>
</dbReference>
<protein>
    <recommendedName>
        <fullName evidence="3">RHS repeat-associated core domain-containing protein</fullName>
    </recommendedName>
</protein>